<proteinExistence type="inferred from homology"/>
<sequence>MVCNAKTVVLHMNLCRVLDLKDIPLVLLMETEKVSPGFTLLRCLRYNYREVGLVLIGTDMYLSSKVIRESYNPGCTSNLHGPCKTFNVYEIEYDYAYTLQCSIWPRQAMSFIYRSLLHGWPCNDVLTDICNDGCLLVPINSKQQVYSELMDLEWRISFSLAEKKLIHSMNYCQFLTYGLMKIFLNEVLKKIPDAEDLLCSYFMKTAVFWEISECSDHWSPSKFLVKFWNVFSRIMKWVSFGYCPNFFIPEHNMFFGKIYGRQQKDLMLRLRLLFDEGFLCLLRCHTLSESLSLIFQYPLLPIAMPIALHLFPFESTQPTIEEEKIKMVSASIGCFLHGDDIPH</sequence>
<dbReference type="Gene3D" id="1.10.1410.40">
    <property type="match status" value="1"/>
</dbReference>
<gene>
    <name evidence="4" type="ORF">FSP39_003444</name>
</gene>
<dbReference type="InterPro" id="IPR046903">
    <property type="entry name" value="Mab-21-like_nuc_Trfase"/>
</dbReference>
<accession>A0AA89CBU7</accession>
<comment type="caution">
    <text evidence="4">The sequence shown here is derived from an EMBL/GenBank/DDBJ whole genome shotgun (WGS) entry which is preliminary data.</text>
</comment>
<reference evidence="4" key="1">
    <citation type="submission" date="2019-08" db="EMBL/GenBank/DDBJ databases">
        <title>The improved chromosome-level genome for the pearl oyster Pinctada fucata martensii using PacBio sequencing and Hi-C.</title>
        <authorList>
            <person name="Zheng Z."/>
        </authorList>
    </citation>
    <scope>NUCLEOTIDE SEQUENCE</scope>
    <source>
        <strain evidence="4">ZZ-2019</strain>
        <tissue evidence="4">Adductor muscle</tissue>
    </source>
</reference>
<evidence type="ECO:0000259" key="3">
    <source>
        <dbReference type="Pfam" id="PF20266"/>
    </source>
</evidence>
<evidence type="ECO:0000313" key="4">
    <source>
        <dbReference type="EMBL" id="KAK3104499.1"/>
    </source>
</evidence>
<name>A0AA89CBU7_PINIB</name>
<evidence type="ECO:0000256" key="1">
    <source>
        <dbReference type="ARBA" id="ARBA00008307"/>
    </source>
</evidence>
<dbReference type="SMART" id="SM01265">
    <property type="entry name" value="Mab-21"/>
    <property type="match status" value="1"/>
</dbReference>
<dbReference type="InterPro" id="IPR046906">
    <property type="entry name" value="Mab-21_HhH/H2TH-like"/>
</dbReference>
<dbReference type="AlphaFoldDB" id="A0AA89CBU7"/>
<dbReference type="Pfam" id="PF03281">
    <property type="entry name" value="Mab-21"/>
    <property type="match status" value="1"/>
</dbReference>
<evidence type="ECO:0000313" key="5">
    <source>
        <dbReference type="Proteomes" id="UP001186944"/>
    </source>
</evidence>
<dbReference type="InterPro" id="IPR024810">
    <property type="entry name" value="MAB21L/cGLR"/>
</dbReference>
<dbReference type="Proteomes" id="UP001186944">
    <property type="component" value="Unassembled WGS sequence"/>
</dbReference>
<feature type="domain" description="Mab-21-like HhH/H2TH-like" evidence="3">
    <location>
        <begin position="178"/>
        <end position="266"/>
    </location>
</feature>
<dbReference type="PANTHER" id="PTHR10656:SF69">
    <property type="entry name" value="MAB-21-LIKE HHH_H2TH-LIKE DOMAIN-CONTAINING PROTEIN"/>
    <property type="match status" value="1"/>
</dbReference>
<organism evidence="4 5">
    <name type="scientific">Pinctada imbricata</name>
    <name type="common">Atlantic pearl-oyster</name>
    <name type="synonym">Pinctada martensii</name>
    <dbReference type="NCBI Taxonomy" id="66713"/>
    <lineage>
        <taxon>Eukaryota</taxon>
        <taxon>Metazoa</taxon>
        <taxon>Spiralia</taxon>
        <taxon>Lophotrochozoa</taxon>
        <taxon>Mollusca</taxon>
        <taxon>Bivalvia</taxon>
        <taxon>Autobranchia</taxon>
        <taxon>Pteriomorphia</taxon>
        <taxon>Pterioida</taxon>
        <taxon>Pterioidea</taxon>
        <taxon>Pteriidae</taxon>
        <taxon>Pinctada</taxon>
    </lineage>
</organism>
<dbReference type="EMBL" id="VSWD01000004">
    <property type="protein sequence ID" value="KAK3104499.1"/>
    <property type="molecule type" value="Genomic_DNA"/>
</dbReference>
<keyword evidence="5" id="KW-1185">Reference proteome</keyword>
<dbReference type="PANTHER" id="PTHR10656">
    <property type="entry name" value="CELL FATE DETERMINING PROTEIN MAB21-RELATED"/>
    <property type="match status" value="1"/>
</dbReference>
<protein>
    <submittedName>
        <fullName evidence="4">Uncharacterized protein</fullName>
    </submittedName>
</protein>
<evidence type="ECO:0000259" key="2">
    <source>
        <dbReference type="Pfam" id="PF03281"/>
    </source>
</evidence>
<comment type="similarity">
    <text evidence="1">Belongs to the mab-21 family.</text>
</comment>
<feature type="domain" description="Mab-21-like nucleotidyltransferase" evidence="2">
    <location>
        <begin position="90"/>
        <end position="167"/>
    </location>
</feature>
<dbReference type="Pfam" id="PF20266">
    <property type="entry name" value="Mab-21_C"/>
    <property type="match status" value="1"/>
</dbReference>